<keyword evidence="7 8" id="KW-0472">Membrane</keyword>
<organism evidence="10 11">
    <name type="scientific">Arthrobacter methylotrophus</name>
    <dbReference type="NCBI Taxonomy" id="121291"/>
    <lineage>
        <taxon>Bacteria</taxon>
        <taxon>Bacillati</taxon>
        <taxon>Actinomycetota</taxon>
        <taxon>Actinomycetes</taxon>
        <taxon>Micrococcales</taxon>
        <taxon>Micrococcaceae</taxon>
        <taxon>Arthrobacter</taxon>
    </lineage>
</organism>
<dbReference type="Proteomes" id="UP001589536">
    <property type="component" value="Unassembled WGS sequence"/>
</dbReference>
<evidence type="ECO:0000256" key="2">
    <source>
        <dbReference type="ARBA" id="ARBA00022475"/>
    </source>
</evidence>
<keyword evidence="11" id="KW-1185">Reference proteome</keyword>
<accession>A0ABV5UNL1</accession>
<protein>
    <submittedName>
        <fullName evidence="10">Pycsar system effector family protein</fullName>
    </submittedName>
</protein>
<keyword evidence="6" id="KW-0051">Antiviral defense</keyword>
<dbReference type="EMBL" id="JBHMBH010000011">
    <property type="protein sequence ID" value="MFB9713469.1"/>
    <property type="molecule type" value="Genomic_DNA"/>
</dbReference>
<comment type="subcellular location">
    <subcellularLocation>
        <location evidence="1">Cell membrane</location>
    </subcellularLocation>
</comment>
<feature type="transmembrane region" description="Helical" evidence="8">
    <location>
        <begin position="28"/>
        <end position="47"/>
    </location>
</feature>
<evidence type="ECO:0000259" key="9">
    <source>
        <dbReference type="Pfam" id="PF18967"/>
    </source>
</evidence>
<keyword evidence="2" id="KW-1003">Cell membrane</keyword>
<keyword evidence="5 8" id="KW-1133">Transmembrane helix</keyword>
<evidence type="ECO:0000256" key="1">
    <source>
        <dbReference type="ARBA" id="ARBA00004236"/>
    </source>
</evidence>
<evidence type="ECO:0000256" key="7">
    <source>
        <dbReference type="ARBA" id="ARBA00023136"/>
    </source>
</evidence>
<name>A0ABV5UNL1_9MICC</name>
<evidence type="ECO:0000256" key="4">
    <source>
        <dbReference type="ARBA" id="ARBA00022741"/>
    </source>
</evidence>
<keyword evidence="3 8" id="KW-0812">Transmembrane</keyword>
<evidence type="ECO:0000256" key="3">
    <source>
        <dbReference type="ARBA" id="ARBA00022692"/>
    </source>
</evidence>
<dbReference type="InterPro" id="IPR043760">
    <property type="entry name" value="PycTM_dom"/>
</dbReference>
<dbReference type="RefSeq" id="WP_345050097.1">
    <property type="nucleotide sequence ID" value="NZ_BAABED010000001.1"/>
</dbReference>
<evidence type="ECO:0000256" key="8">
    <source>
        <dbReference type="SAM" id="Phobius"/>
    </source>
</evidence>
<feature type="transmembrane region" description="Helical" evidence="8">
    <location>
        <begin position="62"/>
        <end position="83"/>
    </location>
</feature>
<reference evidence="10 11" key="1">
    <citation type="submission" date="2024-09" db="EMBL/GenBank/DDBJ databases">
        <authorList>
            <person name="Sun Q."/>
            <person name="Mori K."/>
        </authorList>
    </citation>
    <scope>NUCLEOTIDE SEQUENCE [LARGE SCALE GENOMIC DNA]</scope>
    <source>
        <strain evidence="10 11">JCM 13519</strain>
    </source>
</reference>
<sequence>MDNKDAVDTAWKIHAAHVDWTGKVDTKATFAFAFCSAVIGIAVGLSAKDRLYSGLANGTSITFYWMGLLGLLAGAIFAITAVIPRLKSEGLQKASAENFIYFGHTQHWEPEDLKDALTKRDILPVITRQITVMADIAWQKHRWVQISMWCGASGGALLVASGLIQSFLR</sequence>
<dbReference type="Pfam" id="PF18967">
    <property type="entry name" value="PycTM"/>
    <property type="match status" value="1"/>
</dbReference>
<evidence type="ECO:0000313" key="11">
    <source>
        <dbReference type="Proteomes" id="UP001589536"/>
    </source>
</evidence>
<evidence type="ECO:0000313" key="10">
    <source>
        <dbReference type="EMBL" id="MFB9713469.1"/>
    </source>
</evidence>
<evidence type="ECO:0000256" key="6">
    <source>
        <dbReference type="ARBA" id="ARBA00023118"/>
    </source>
</evidence>
<comment type="caution">
    <text evidence="10">The sequence shown here is derived from an EMBL/GenBank/DDBJ whole genome shotgun (WGS) entry which is preliminary data.</text>
</comment>
<feature type="transmembrane region" description="Helical" evidence="8">
    <location>
        <begin position="146"/>
        <end position="168"/>
    </location>
</feature>
<gene>
    <name evidence="10" type="ORF">ACFFPI_04785</name>
</gene>
<proteinExistence type="predicted"/>
<evidence type="ECO:0000256" key="5">
    <source>
        <dbReference type="ARBA" id="ARBA00022989"/>
    </source>
</evidence>
<feature type="domain" description="Pycsar effector protein" evidence="9">
    <location>
        <begin position="9"/>
        <end position="160"/>
    </location>
</feature>
<keyword evidence="4" id="KW-0547">Nucleotide-binding</keyword>